<gene>
    <name evidence="11" type="ORF">C7B43_13660</name>
</gene>
<dbReference type="SUPFAM" id="SSF160240">
    <property type="entry name" value="Cation efflux protein cytoplasmic domain-like"/>
    <property type="match status" value="1"/>
</dbReference>
<dbReference type="NCBIfam" id="TIGR01297">
    <property type="entry name" value="CDF"/>
    <property type="match status" value="1"/>
</dbReference>
<feature type="transmembrane region" description="Helical" evidence="8">
    <location>
        <begin position="183"/>
        <end position="203"/>
    </location>
</feature>
<protein>
    <submittedName>
        <fullName evidence="11">Uncharacterized protein</fullName>
    </submittedName>
</protein>
<feature type="domain" description="Cation efflux protein transmembrane" evidence="9">
    <location>
        <begin position="22"/>
        <end position="211"/>
    </location>
</feature>
<reference evidence="11 12" key="1">
    <citation type="journal article" date="2014" name="BMC Genomics">
        <title>Comparison of environmental and isolate Sulfobacillus genomes reveals diverse carbon, sulfur, nitrogen, and hydrogen metabolisms.</title>
        <authorList>
            <person name="Justice N.B."/>
            <person name="Norman A."/>
            <person name="Brown C.T."/>
            <person name="Singh A."/>
            <person name="Thomas B.C."/>
            <person name="Banfield J.F."/>
        </authorList>
    </citation>
    <scope>NUCLEOTIDE SEQUENCE [LARGE SCALE GENOMIC DNA]</scope>
    <source>
        <strain evidence="11">AMDSBA1</strain>
    </source>
</reference>
<dbReference type="SUPFAM" id="SSF161111">
    <property type="entry name" value="Cation efflux protein transmembrane domain-like"/>
    <property type="match status" value="1"/>
</dbReference>
<keyword evidence="5 8" id="KW-1133">Transmembrane helix</keyword>
<feature type="transmembrane region" description="Helical" evidence="8">
    <location>
        <begin position="154"/>
        <end position="177"/>
    </location>
</feature>
<sequence length="312" mass="33745">MRVDNVHTHSHHHSMTLSRLKWALILTIAIFVVEFLGALVSGSLSVLSNAVHLLSDVGAMGLAYYAARVETNPPTLQLSYGYARSSILASLINSLILALLALGLIVAGLYRLLRPAPLMATSLIWLGLLALLFNILVTGLLAGGQSRDLNIRTMFWHAAGDAIGSLSVALSGLLIIWTHWSGFDALAGIAIGITLLIAALRIIRRSVNILMEGTPPEIEPAAIEDALLALSGVHEVHHLHIWALGSNYNLLSAHILIDDVSLHEGQETLAAIARHLQHHFPIHHVTIQLETDHHDDVTEDCHPFSPGTPPQT</sequence>
<dbReference type="Gene3D" id="1.20.1510.10">
    <property type="entry name" value="Cation efflux protein transmembrane domain"/>
    <property type="match status" value="1"/>
</dbReference>
<evidence type="ECO:0000313" key="11">
    <source>
        <dbReference type="EMBL" id="PSR26520.1"/>
    </source>
</evidence>
<dbReference type="Pfam" id="PF16916">
    <property type="entry name" value="ZT_dimer"/>
    <property type="match status" value="1"/>
</dbReference>
<organism evidence="11 12">
    <name type="scientific">Sulfobacillus benefaciens</name>
    <dbReference type="NCBI Taxonomy" id="453960"/>
    <lineage>
        <taxon>Bacteria</taxon>
        <taxon>Bacillati</taxon>
        <taxon>Bacillota</taxon>
        <taxon>Clostridia</taxon>
        <taxon>Eubacteriales</taxon>
        <taxon>Clostridiales Family XVII. Incertae Sedis</taxon>
        <taxon>Sulfobacillus</taxon>
    </lineage>
</organism>
<feature type="transmembrane region" description="Helical" evidence="8">
    <location>
        <begin position="122"/>
        <end position="142"/>
    </location>
</feature>
<feature type="transmembrane region" description="Helical" evidence="8">
    <location>
        <begin position="46"/>
        <end position="67"/>
    </location>
</feature>
<feature type="transmembrane region" description="Helical" evidence="8">
    <location>
        <begin position="20"/>
        <end position="40"/>
    </location>
</feature>
<dbReference type="InterPro" id="IPR002524">
    <property type="entry name" value="Cation_efflux"/>
</dbReference>
<dbReference type="InterPro" id="IPR050681">
    <property type="entry name" value="CDF/SLC30A"/>
</dbReference>
<dbReference type="PANTHER" id="PTHR11562">
    <property type="entry name" value="CATION EFFLUX PROTEIN/ ZINC TRANSPORTER"/>
    <property type="match status" value="1"/>
</dbReference>
<evidence type="ECO:0000256" key="3">
    <source>
        <dbReference type="ARBA" id="ARBA00022448"/>
    </source>
</evidence>
<feature type="transmembrane region" description="Helical" evidence="8">
    <location>
        <begin position="87"/>
        <end position="110"/>
    </location>
</feature>
<dbReference type="AlphaFoldDB" id="A0A2T2WWA9"/>
<comment type="caution">
    <text evidence="11">The sequence shown here is derived from an EMBL/GenBank/DDBJ whole genome shotgun (WGS) entry which is preliminary data.</text>
</comment>
<accession>A0A2T2WWA9</accession>
<dbReference type="InterPro" id="IPR058533">
    <property type="entry name" value="Cation_efflux_TM"/>
</dbReference>
<dbReference type="InterPro" id="IPR027469">
    <property type="entry name" value="Cation_efflux_TMD_sf"/>
</dbReference>
<dbReference type="PANTHER" id="PTHR11562:SF17">
    <property type="entry name" value="RE54080P-RELATED"/>
    <property type="match status" value="1"/>
</dbReference>
<evidence type="ECO:0000313" key="12">
    <source>
        <dbReference type="Proteomes" id="UP000242699"/>
    </source>
</evidence>
<dbReference type="EMBL" id="PXYT01000035">
    <property type="protein sequence ID" value="PSR26520.1"/>
    <property type="molecule type" value="Genomic_DNA"/>
</dbReference>
<proteinExistence type="inferred from homology"/>
<evidence type="ECO:0000256" key="4">
    <source>
        <dbReference type="ARBA" id="ARBA00022692"/>
    </source>
</evidence>
<dbReference type="InterPro" id="IPR036837">
    <property type="entry name" value="Cation_efflux_CTD_sf"/>
</dbReference>
<feature type="domain" description="Cation efflux protein cytoplasmic" evidence="10">
    <location>
        <begin position="215"/>
        <end position="290"/>
    </location>
</feature>
<evidence type="ECO:0000259" key="9">
    <source>
        <dbReference type="Pfam" id="PF01545"/>
    </source>
</evidence>
<evidence type="ECO:0000256" key="7">
    <source>
        <dbReference type="ARBA" id="ARBA00023136"/>
    </source>
</evidence>
<dbReference type="Gene3D" id="3.30.70.1350">
    <property type="entry name" value="Cation efflux protein, cytoplasmic domain"/>
    <property type="match status" value="1"/>
</dbReference>
<keyword evidence="6" id="KW-0406">Ion transport</keyword>
<evidence type="ECO:0000256" key="6">
    <source>
        <dbReference type="ARBA" id="ARBA00023065"/>
    </source>
</evidence>
<evidence type="ECO:0000256" key="1">
    <source>
        <dbReference type="ARBA" id="ARBA00004141"/>
    </source>
</evidence>
<evidence type="ECO:0000256" key="8">
    <source>
        <dbReference type="SAM" id="Phobius"/>
    </source>
</evidence>
<comment type="similarity">
    <text evidence="2">Belongs to the cation diffusion facilitator (CDF) transporter (TC 2.A.4) family. SLC30A subfamily.</text>
</comment>
<dbReference type="GO" id="GO:0005385">
    <property type="term" value="F:zinc ion transmembrane transporter activity"/>
    <property type="evidence" value="ECO:0007669"/>
    <property type="project" value="TreeGrafter"/>
</dbReference>
<evidence type="ECO:0000256" key="2">
    <source>
        <dbReference type="ARBA" id="ARBA00008873"/>
    </source>
</evidence>
<keyword evidence="3" id="KW-0813">Transport</keyword>
<dbReference type="InterPro" id="IPR027470">
    <property type="entry name" value="Cation_efflux_CTD"/>
</dbReference>
<dbReference type="GO" id="GO:0005886">
    <property type="term" value="C:plasma membrane"/>
    <property type="evidence" value="ECO:0007669"/>
    <property type="project" value="TreeGrafter"/>
</dbReference>
<evidence type="ECO:0000259" key="10">
    <source>
        <dbReference type="Pfam" id="PF16916"/>
    </source>
</evidence>
<evidence type="ECO:0000256" key="5">
    <source>
        <dbReference type="ARBA" id="ARBA00022989"/>
    </source>
</evidence>
<keyword evidence="4 8" id="KW-0812">Transmembrane</keyword>
<name>A0A2T2WWA9_9FIRM</name>
<keyword evidence="7 8" id="KW-0472">Membrane</keyword>
<dbReference type="Proteomes" id="UP000242699">
    <property type="component" value="Unassembled WGS sequence"/>
</dbReference>
<comment type="subcellular location">
    <subcellularLocation>
        <location evidence="1">Membrane</location>
        <topology evidence="1">Multi-pass membrane protein</topology>
    </subcellularLocation>
</comment>
<dbReference type="Pfam" id="PF01545">
    <property type="entry name" value="Cation_efflux"/>
    <property type="match status" value="1"/>
</dbReference>